<keyword evidence="8" id="KW-0325">Glycoprotein</keyword>
<evidence type="ECO:0000256" key="1">
    <source>
        <dbReference type="ARBA" id="ARBA00004651"/>
    </source>
</evidence>
<evidence type="ECO:0000313" key="12">
    <source>
        <dbReference type="EMBL" id="CAH3173494.1"/>
    </source>
</evidence>
<gene>
    <name evidence="12" type="ORF">PLOB_00014190</name>
</gene>
<proteinExistence type="predicted"/>
<dbReference type="EMBL" id="CALNXK010000182">
    <property type="protein sequence ID" value="CAH3173494.1"/>
    <property type="molecule type" value="Genomic_DNA"/>
</dbReference>
<keyword evidence="9" id="KW-0807">Transducer</keyword>
<reference evidence="12 13" key="1">
    <citation type="submission" date="2022-05" db="EMBL/GenBank/DDBJ databases">
        <authorList>
            <consortium name="Genoscope - CEA"/>
            <person name="William W."/>
        </authorList>
    </citation>
    <scope>NUCLEOTIDE SEQUENCE [LARGE SCALE GENOMIC DNA]</scope>
</reference>
<protein>
    <recommendedName>
        <fullName evidence="11">G-protein coupled receptors family 1 profile domain-containing protein</fullName>
    </recommendedName>
</protein>
<name>A0ABN8R7S5_9CNID</name>
<keyword evidence="4 10" id="KW-1133">Transmembrane helix</keyword>
<keyword evidence="5" id="KW-0297">G-protein coupled receptor</keyword>
<feature type="transmembrane region" description="Helical" evidence="10">
    <location>
        <begin position="58"/>
        <end position="79"/>
    </location>
</feature>
<dbReference type="SUPFAM" id="SSF81321">
    <property type="entry name" value="Family A G protein-coupled receptor-like"/>
    <property type="match status" value="1"/>
</dbReference>
<keyword evidence="6 10" id="KW-0472">Membrane</keyword>
<keyword evidence="3 10" id="KW-0812">Transmembrane</keyword>
<keyword evidence="7" id="KW-0675">Receptor</keyword>
<dbReference type="Gene3D" id="1.20.1070.10">
    <property type="entry name" value="Rhodopsin 7-helix transmembrane proteins"/>
    <property type="match status" value="1"/>
</dbReference>
<comment type="caution">
    <text evidence="12">The sequence shown here is derived from an EMBL/GenBank/DDBJ whole genome shotgun (WGS) entry which is preliminary data.</text>
</comment>
<dbReference type="Proteomes" id="UP001159405">
    <property type="component" value="Unassembled WGS sequence"/>
</dbReference>
<dbReference type="PANTHER" id="PTHR24246:SF27">
    <property type="entry name" value="ADENOSINE RECEPTOR, ISOFORM A"/>
    <property type="match status" value="1"/>
</dbReference>
<dbReference type="PROSITE" id="PS50262">
    <property type="entry name" value="G_PROTEIN_RECEP_F1_2"/>
    <property type="match status" value="1"/>
</dbReference>
<feature type="transmembrane region" description="Helical" evidence="10">
    <location>
        <begin position="20"/>
        <end position="46"/>
    </location>
</feature>
<dbReference type="PROSITE" id="PS51257">
    <property type="entry name" value="PROKAR_LIPOPROTEIN"/>
    <property type="match status" value="1"/>
</dbReference>
<keyword evidence="2" id="KW-1003">Cell membrane</keyword>
<evidence type="ECO:0000256" key="3">
    <source>
        <dbReference type="ARBA" id="ARBA00022692"/>
    </source>
</evidence>
<evidence type="ECO:0000313" key="13">
    <source>
        <dbReference type="Proteomes" id="UP001159405"/>
    </source>
</evidence>
<comment type="subcellular location">
    <subcellularLocation>
        <location evidence="1">Cell membrane</location>
        <topology evidence="1">Multi-pass membrane protein</topology>
    </subcellularLocation>
</comment>
<evidence type="ECO:0000256" key="8">
    <source>
        <dbReference type="ARBA" id="ARBA00023180"/>
    </source>
</evidence>
<accession>A0ABN8R7S5</accession>
<organism evidence="12 13">
    <name type="scientific">Porites lobata</name>
    <dbReference type="NCBI Taxonomy" id="104759"/>
    <lineage>
        <taxon>Eukaryota</taxon>
        <taxon>Metazoa</taxon>
        <taxon>Cnidaria</taxon>
        <taxon>Anthozoa</taxon>
        <taxon>Hexacorallia</taxon>
        <taxon>Scleractinia</taxon>
        <taxon>Fungiina</taxon>
        <taxon>Poritidae</taxon>
        <taxon>Porites</taxon>
    </lineage>
</organism>
<evidence type="ECO:0000256" key="5">
    <source>
        <dbReference type="ARBA" id="ARBA00023040"/>
    </source>
</evidence>
<feature type="transmembrane region" description="Helical" evidence="10">
    <location>
        <begin position="140"/>
        <end position="160"/>
    </location>
</feature>
<feature type="domain" description="G-protein coupled receptors family 1 profile" evidence="11">
    <location>
        <begin position="36"/>
        <end position="79"/>
    </location>
</feature>
<dbReference type="Pfam" id="PF00001">
    <property type="entry name" value="7tm_1"/>
    <property type="match status" value="1"/>
</dbReference>
<dbReference type="PANTHER" id="PTHR24246">
    <property type="entry name" value="OLFACTORY RECEPTOR AND ADENOSINE RECEPTOR"/>
    <property type="match status" value="1"/>
</dbReference>
<evidence type="ECO:0000259" key="11">
    <source>
        <dbReference type="PROSITE" id="PS50262"/>
    </source>
</evidence>
<evidence type="ECO:0000256" key="9">
    <source>
        <dbReference type="ARBA" id="ARBA00023224"/>
    </source>
</evidence>
<evidence type="ECO:0000256" key="2">
    <source>
        <dbReference type="ARBA" id="ARBA00022475"/>
    </source>
</evidence>
<evidence type="ECO:0000256" key="7">
    <source>
        <dbReference type="ARBA" id="ARBA00023170"/>
    </source>
</evidence>
<sequence length="203" mass="22648">MSLLDKYPCDNTTAPTYLSFSTACCSALIAFIATVGNFLVILAVILNPCKDLRSPFNYFVANLSFADLAVGLIVAPLSVAHHVMEGVSLRNQYLEDTLHVGFFYLLHRFTPEPGSLGSRSVRGHYIPPVLQNQAQFGSNILSVSCCLALLHFIISLLLCSRLQQVSFHLREYCRRCDIFCNTFYQLKNFQFPPRTSKGMGQPA</sequence>
<evidence type="ECO:0000256" key="10">
    <source>
        <dbReference type="SAM" id="Phobius"/>
    </source>
</evidence>
<evidence type="ECO:0000256" key="4">
    <source>
        <dbReference type="ARBA" id="ARBA00022989"/>
    </source>
</evidence>
<keyword evidence="13" id="KW-1185">Reference proteome</keyword>
<evidence type="ECO:0000256" key="6">
    <source>
        <dbReference type="ARBA" id="ARBA00023136"/>
    </source>
</evidence>
<dbReference type="InterPro" id="IPR017452">
    <property type="entry name" value="GPCR_Rhodpsn_7TM"/>
</dbReference>
<dbReference type="InterPro" id="IPR000276">
    <property type="entry name" value="GPCR_Rhodpsn"/>
</dbReference>
<dbReference type="PRINTS" id="PR00237">
    <property type="entry name" value="GPCRRHODOPSN"/>
</dbReference>